<protein>
    <recommendedName>
        <fullName evidence="3">C2H2-type domain-containing protein</fullName>
    </recommendedName>
</protein>
<reference evidence="4 5" key="1">
    <citation type="submission" date="2024-10" db="EMBL/GenBank/DDBJ databases">
        <authorList>
            <person name="Kim D."/>
        </authorList>
    </citation>
    <scope>NUCLEOTIDE SEQUENCE [LARGE SCALE GENOMIC DNA]</scope>
    <source>
        <strain evidence="4">BH-2024</strain>
    </source>
</reference>
<dbReference type="AlphaFoldDB" id="A0ABD2IT36"/>
<dbReference type="Proteomes" id="UP001620626">
    <property type="component" value="Unassembled WGS sequence"/>
</dbReference>
<name>A0ABD2IT36_9BILA</name>
<dbReference type="InterPro" id="IPR008269">
    <property type="entry name" value="Lon_proteolytic"/>
</dbReference>
<keyword evidence="1" id="KW-0479">Metal-binding</keyword>
<organism evidence="4 5">
    <name type="scientific">Heterodera trifolii</name>
    <dbReference type="NCBI Taxonomy" id="157864"/>
    <lineage>
        <taxon>Eukaryota</taxon>
        <taxon>Metazoa</taxon>
        <taxon>Ecdysozoa</taxon>
        <taxon>Nematoda</taxon>
        <taxon>Chromadorea</taxon>
        <taxon>Rhabditida</taxon>
        <taxon>Tylenchina</taxon>
        <taxon>Tylenchomorpha</taxon>
        <taxon>Tylenchoidea</taxon>
        <taxon>Heteroderidae</taxon>
        <taxon>Heteroderinae</taxon>
        <taxon>Heterodera</taxon>
    </lineage>
</organism>
<dbReference type="InterPro" id="IPR014721">
    <property type="entry name" value="Ribsml_uS5_D2-typ_fold_subgr"/>
</dbReference>
<dbReference type="Pfam" id="PF05362">
    <property type="entry name" value="Lon_C"/>
    <property type="match status" value="1"/>
</dbReference>
<keyword evidence="5" id="KW-1185">Reference proteome</keyword>
<dbReference type="InterPro" id="IPR020568">
    <property type="entry name" value="Ribosomal_Su5_D2-typ_SF"/>
</dbReference>
<evidence type="ECO:0000313" key="5">
    <source>
        <dbReference type="Proteomes" id="UP001620626"/>
    </source>
</evidence>
<evidence type="ECO:0000259" key="3">
    <source>
        <dbReference type="PROSITE" id="PS50157"/>
    </source>
</evidence>
<proteinExistence type="predicted"/>
<dbReference type="EMBL" id="JBICBT010001160">
    <property type="protein sequence ID" value="KAL3080460.1"/>
    <property type="molecule type" value="Genomic_DNA"/>
</dbReference>
<dbReference type="Gene3D" id="3.30.230.10">
    <property type="match status" value="1"/>
</dbReference>
<feature type="region of interest" description="Disordered" evidence="2">
    <location>
        <begin position="1"/>
        <end position="25"/>
    </location>
</feature>
<evidence type="ECO:0000313" key="4">
    <source>
        <dbReference type="EMBL" id="KAL3080460.1"/>
    </source>
</evidence>
<feature type="domain" description="C2H2-type" evidence="3">
    <location>
        <begin position="85"/>
        <end position="113"/>
    </location>
</feature>
<dbReference type="PROSITE" id="PS50157">
    <property type="entry name" value="ZINC_FINGER_C2H2_2"/>
    <property type="match status" value="1"/>
</dbReference>
<dbReference type="SUPFAM" id="SSF54211">
    <property type="entry name" value="Ribosomal protein S5 domain 2-like"/>
    <property type="match status" value="1"/>
</dbReference>
<keyword evidence="1" id="KW-0862">Zinc</keyword>
<accession>A0ABD2IT36</accession>
<dbReference type="InterPro" id="IPR013087">
    <property type="entry name" value="Znf_C2H2_type"/>
</dbReference>
<dbReference type="PRINTS" id="PR00830">
    <property type="entry name" value="ENDOLAPTASE"/>
</dbReference>
<gene>
    <name evidence="4" type="ORF">niasHT_038897</name>
</gene>
<keyword evidence="1" id="KW-0863">Zinc-finger</keyword>
<evidence type="ECO:0000256" key="1">
    <source>
        <dbReference type="PROSITE-ProRule" id="PRU00042"/>
    </source>
</evidence>
<sequence length="300" mass="32539">MKRWTAAEANHRPNGGTNEAQENQRHRARHLFVKAEPAWNWPPGEAVCLPADGANGLLCAGFRHCKAVGPPPSPVAHCIRKNSPFRCSACTYGTTSQVNLDRHVRNLHPPPRAGGVGEALVMSTFDGIPSGPLLGLEARTVRRVKQRPPFSLLGTFDDRATAALTLAYHLAYERLAVVQPEIRLFHDNSVELRGSMNGPSCGLGGFVALMSLALGRPPLQYALSGILGDHGQVTEVGGTEEKLLRARRAGVNHVLLPDDNAGEVWAIREALPAEDLPTVYEYTSHVNDAMPILFPPQQPQ</sequence>
<comment type="caution">
    <text evidence="4">The sequence shown here is derived from an EMBL/GenBank/DDBJ whole genome shotgun (WGS) entry which is preliminary data.</text>
</comment>
<dbReference type="GO" id="GO:0008270">
    <property type="term" value="F:zinc ion binding"/>
    <property type="evidence" value="ECO:0007669"/>
    <property type="project" value="UniProtKB-KW"/>
</dbReference>
<evidence type="ECO:0000256" key="2">
    <source>
        <dbReference type="SAM" id="MobiDB-lite"/>
    </source>
</evidence>